<reference evidence="9 10" key="1">
    <citation type="journal article" date="2013" name="Curr. Biol.">
        <title>The Genome of the Foraminiferan Reticulomyxa filosa.</title>
        <authorList>
            <person name="Glockner G."/>
            <person name="Hulsmann N."/>
            <person name="Schleicher M."/>
            <person name="Noegel A.A."/>
            <person name="Eichinger L."/>
            <person name="Gallinger C."/>
            <person name="Pawlowski J."/>
            <person name="Sierra R."/>
            <person name="Euteneuer U."/>
            <person name="Pillet L."/>
            <person name="Moustafa A."/>
            <person name="Platzer M."/>
            <person name="Groth M."/>
            <person name="Szafranski K."/>
            <person name="Schliwa M."/>
        </authorList>
    </citation>
    <scope>NUCLEOTIDE SEQUENCE [LARGE SCALE GENOMIC DNA]</scope>
</reference>
<dbReference type="PANTHER" id="PTHR43690:SF18">
    <property type="entry name" value="INSULIN-DEGRADING ENZYME-RELATED"/>
    <property type="match status" value="1"/>
</dbReference>
<evidence type="ECO:0000256" key="5">
    <source>
        <dbReference type="ARBA" id="ARBA00022833"/>
    </source>
</evidence>
<evidence type="ECO:0000256" key="2">
    <source>
        <dbReference type="ARBA" id="ARBA00022670"/>
    </source>
</evidence>
<keyword evidence="4" id="KW-0378">Hydrolase</keyword>
<feature type="non-terminal residue" evidence="9">
    <location>
        <position position="205"/>
    </location>
</feature>
<evidence type="ECO:0000259" key="8">
    <source>
        <dbReference type="Pfam" id="PF00675"/>
    </source>
</evidence>
<protein>
    <submittedName>
        <fullName evidence="9">Nardilysin-like protein</fullName>
    </submittedName>
</protein>
<dbReference type="Gene3D" id="3.30.830.10">
    <property type="entry name" value="Metalloenzyme, LuxS/M16 peptidase-like"/>
    <property type="match status" value="1"/>
</dbReference>
<dbReference type="AlphaFoldDB" id="X6M982"/>
<evidence type="ECO:0000256" key="7">
    <source>
        <dbReference type="SAM" id="MobiDB-lite"/>
    </source>
</evidence>
<feature type="compositionally biased region" description="Low complexity" evidence="7">
    <location>
        <begin position="36"/>
        <end position="64"/>
    </location>
</feature>
<feature type="domain" description="Peptidase M16 N-terminal" evidence="8">
    <location>
        <begin position="90"/>
        <end position="176"/>
    </location>
</feature>
<evidence type="ECO:0000256" key="6">
    <source>
        <dbReference type="ARBA" id="ARBA00023049"/>
    </source>
</evidence>
<evidence type="ECO:0000313" key="9">
    <source>
        <dbReference type="EMBL" id="ETO10037.1"/>
    </source>
</evidence>
<dbReference type="GO" id="GO:0008237">
    <property type="term" value="F:metallopeptidase activity"/>
    <property type="evidence" value="ECO:0007669"/>
    <property type="project" value="UniProtKB-KW"/>
</dbReference>
<comment type="similarity">
    <text evidence="1">Belongs to the peptidase M16 family.</text>
</comment>
<keyword evidence="5" id="KW-0862">Zinc</keyword>
<dbReference type="Pfam" id="PF00675">
    <property type="entry name" value="Peptidase_M16"/>
    <property type="match status" value="1"/>
</dbReference>
<feature type="compositionally biased region" description="Acidic residues" evidence="7">
    <location>
        <begin position="65"/>
        <end position="77"/>
    </location>
</feature>
<feature type="compositionally biased region" description="Acidic residues" evidence="7">
    <location>
        <begin position="1"/>
        <end position="31"/>
    </location>
</feature>
<gene>
    <name evidence="9" type="ORF">RFI_27340</name>
</gene>
<dbReference type="GO" id="GO:0046872">
    <property type="term" value="F:metal ion binding"/>
    <property type="evidence" value="ECO:0007669"/>
    <property type="project" value="UniProtKB-KW"/>
</dbReference>
<dbReference type="PANTHER" id="PTHR43690">
    <property type="entry name" value="NARDILYSIN"/>
    <property type="match status" value="1"/>
</dbReference>
<dbReference type="InterPro" id="IPR011765">
    <property type="entry name" value="Pept_M16_N"/>
</dbReference>
<feature type="region of interest" description="Disordered" evidence="7">
    <location>
        <begin position="1"/>
        <end position="84"/>
    </location>
</feature>
<dbReference type="EMBL" id="ASPP01023701">
    <property type="protein sequence ID" value="ETO10037.1"/>
    <property type="molecule type" value="Genomic_DNA"/>
</dbReference>
<organism evidence="9 10">
    <name type="scientific">Reticulomyxa filosa</name>
    <dbReference type="NCBI Taxonomy" id="46433"/>
    <lineage>
        <taxon>Eukaryota</taxon>
        <taxon>Sar</taxon>
        <taxon>Rhizaria</taxon>
        <taxon>Retaria</taxon>
        <taxon>Foraminifera</taxon>
        <taxon>Monothalamids</taxon>
        <taxon>Reticulomyxidae</taxon>
        <taxon>Reticulomyxa</taxon>
    </lineage>
</organism>
<keyword evidence="10" id="KW-1185">Reference proteome</keyword>
<keyword evidence="2" id="KW-0645">Protease</keyword>
<evidence type="ECO:0000256" key="4">
    <source>
        <dbReference type="ARBA" id="ARBA00022801"/>
    </source>
</evidence>
<accession>X6M982</accession>
<dbReference type="InterPro" id="IPR011249">
    <property type="entry name" value="Metalloenz_LuxS/M16"/>
</dbReference>
<evidence type="ECO:0000313" key="10">
    <source>
        <dbReference type="Proteomes" id="UP000023152"/>
    </source>
</evidence>
<sequence length="205" mass="22706">KTEKEEEDEEEEEEEEEEDGDDGDDDDDNNEEKEAVATATAKETTSAAVAAPSSSSSSLSGQSEDQSENSSENDADEERTTEKEDYAIGALLGTMIFMGNAKYPTENEYDAFLQENSGSSNAYTESIYTIFYHELAPKGLKLLLESLDRLASNFISPLFKQDSIDRELNAIENEFQLTKTVTFAQATSHKGAHFERPSHGSIRVF</sequence>
<proteinExistence type="inferred from homology"/>
<keyword evidence="3" id="KW-0479">Metal-binding</keyword>
<name>X6M982_RETFI</name>
<dbReference type="GO" id="GO:0006508">
    <property type="term" value="P:proteolysis"/>
    <property type="evidence" value="ECO:0007669"/>
    <property type="project" value="UniProtKB-KW"/>
</dbReference>
<evidence type="ECO:0000256" key="3">
    <source>
        <dbReference type="ARBA" id="ARBA00022723"/>
    </source>
</evidence>
<dbReference type="OMA" id="FYHELAP"/>
<comment type="caution">
    <text evidence="9">The sequence shown here is derived from an EMBL/GenBank/DDBJ whole genome shotgun (WGS) entry which is preliminary data.</text>
</comment>
<dbReference type="InterPro" id="IPR050626">
    <property type="entry name" value="Peptidase_M16"/>
</dbReference>
<keyword evidence="6" id="KW-0482">Metalloprotease</keyword>
<evidence type="ECO:0000256" key="1">
    <source>
        <dbReference type="ARBA" id="ARBA00007261"/>
    </source>
</evidence>
<dbReference type="Proteomes" id="UP000023152">
    <property type="component" value="Unassembled WGS sequence"/>
</dbReference>
<feature type="non-terminal residue" evidence="9">
    <location>
        <position position="1"/>
    </location>
</feature>
<dbReference type="OrthoDB" id="446660at2759"/>
<dbReference type="SUPFAM" id="SSF63411">
    <property type="entry name" value="LuxS/MPP-like metallohydrolase"/>
    <property type="match status" value="1"/>
</dbReference>